<protein>
    <recommendedName>
        <fullName evidence="4">Class I SAM-dependent methyltransferase</fullName>
    </recommendedName>
</protein>
<dbReference type="InterPro" id="IPR029063">
    <property type="entry name" value="SAM-dependent_MTases_sf"/>
</dbReference>
<proteinExistence type="predicted"/>
<name>A0ABS2W0M0_STRAS</name>
<dbReference type="RefSeq" id="WP_205386953.1">
    <property type="nucleotide sequence ID" value="NZ_JAFFZS010000048.1"/>
</dbReference>
<keyword evidence="1" id="KW-1133">Transmembrane helix</keyword>
<evidence type="ECO:0000313" key="2">
    <source>
        <dbReference type="EMBL" id="MBN0048824.1"/>
    </source>
</evidence>
<organism evidence="2 3">
    <name type="scientific">Streptomyces actuosus</name>
    <dbReference type="NCBI Taxonomy" id="1885"/>
    <lineage>
        <taxon>Bacteria</taxon>
        <taxon>Bacillati</taxon>
        <taxon>Actinomycetota</taxon>
        <taxon>Actinomycetes</taxon>
        <taxon>Kitasatosporales</taxon>
        <taxon>Streptomycetaceae</taxon>
        <taxon>Streptomyces</taxon>
    </lineage>
</organism>
<dbReference type="Proteomes" id="UP000788262">
    <property type="component" value="Unassembled WGS sequence"/>
</dbReference>
<dbReference type="EMBL" id="JAFFZS010000048">
    <property type="protein sequence ID" value="MBN0048824.1"/>
    <property type="molecule type" value="Genomic_DNA"/>
</dbReference>
<accession>A0ABS2W0M0</accession>
<dbReference type="SUPFAM" id="SSF53335">
    <property type="entry name" value="S-adenosyl-L-methionine-dependent methyltransferases"/>
    <property type="match status" value="1"/>
</dbReference>
<dbReference type="Gene3D" id="3.40.50.150">
    <property type="entry name" value="Vaccinia Virus protein VP39"/>
    <property type="match status" value="1"/>
</dbReference>
<keyword evidence="1" id="KW-0472">Membrane</keyword>
<keyword evidence="1" id="KW-0812">Transmembrane</keyword>
<evidence type="ECO:0000313" key="3">
    <source>
        <dbReference type="Proteomes" id="UP000788262"/>
    </source>
</evidence>
<comment type="caution">
    <text evidence="2">The sequence shown here is derived from an EMBL/GenBank/DDBJ whole genome shotgun (WGS) entry which is preliminary data.</text>
</comment>
<reference evidence="2 3" key="1">
    <citation type="submission" date="2021-02" db="EMBL/GenBank/DDBJ databases">
        <title>Whole genome sequencing of Streptomyces actuosus VRA1.</title>
        <authorList>
            <person name="Sen G."/>
            <person name="Sen A."/>
        </authorList>
    </citation>
    <scope>NUCLEOTIDE SEQUENCE [LARGE SCALE GENOMIC DNA]</scope>
    <source>
        <strain evidence="2 3">VRA1</strain>
    </source>
</reference>
<sequence>MSDQVMQSAMYRRFRRGYLFLRYIVFAGSIICLGSQRKHLLKWIRSVTPGYLLRAPSPWLTFDAISYLEDQPLAGKKIFEYGSGGSTLYWLSRNAECVSIEHDRRWYETLRPLLTRGTVDCRLVMPRPLPGDALLSEPDDPASCLSSDERYHGYSFEEYVSQIDEFPPEHFDLVLIDGRARASCIRRAVSKVRPGGMLVVDNSERPDYFRRTGEDLKGFQKHSFPGASPSTFIWTRTDVFVKDV</sequence>
<feature type="transmembrane region" description="Helical" evidence="1">
    <location>
        <begin position="20"/>
        <end position="36"/>
    </location>
</feature>
<evidence type="ECO:0000256" key="1">
    <source>
        <dbReference type="SAM" id="Phobius"/>
    </source>
</evidence>
<keyword evidence="3" id="KW-1185">Reference proteome</keyword>
<evidence type="ECO:0008006" key="4">
    <source>
        <dbReference type="Google" id="ProtNLM"/>
    </source>
</evidence>
<gene>
    <name evidence="2" type="ORF">JS756_33035</name>
</gene>